<feature type="region of interest" description="Disordered" evidence="1">
    <location>
        <begin position="1"/>
        <end position="35"/>
    </location>
</feature>
<evidence type="ECO:0000256" key="1">
    <source>
        <dbReference type="SAM" id="MobiDB-lite"/>
    </source>
</evidence>
<comment type="caution">
    <text evidence="2">The sequence shown here is derived from an EMBL/GenBank/DDBJ whole genome shotgun (WGS) entry which is preliminary data.</text>
</comment>
<organism evidence="2 3">
    <name type="scientific">Dactylosporangium sucinum</name>
    <dbReference type="NCBI Taxonomy" id="1424081"/>
    <lineage>
        <taxon>Bacteria</taxon>
        <taxon>Bacillati</taxon>
        <taxon>Actinomycetota</taxon>
        <taxon>Actinomycetes</taxon>
        <taxon>Micromonosporales</taxon>
        <taxon>Micromonosporaceae</taxon>
        <taxon>Dactylosporangium</taxon>
    </lineage>
</organism>
<dbReference type="AlphaFoldDB" id="A0A917UAF8"/>
<dbReference type="Proteomes" id="UP000642070">
    <property type="component" value="Unassembled WGS sequence"/>
</dbReference>
<name>A0A917UAF8_9ACTN</name>
<evidence type="ECO:0000313" key="3">
    <source>
        <dbReference type="Proteomes" id="UP000642070"/>
    </source>
</evidence>
<evidence type="ECO:0000313" key="2">
    <source>
        <dbReference type="EMBL" id="GGM70658.1"/>
    </source>
</evidence>
<dbReference type="EMBL" id="BMPI01000061">
    <property type="protein sequence ID" value="GGM70658.1"/>
    <property type="molecule type" value="Genomic_DNA"/>
</dbReference>
<proteinExistence type="predicted"/>
<keyword evidence="3" id="KW-1185">Reference proteome</keyword>
<protein>
    <submittedName>
        <fullName evidence="2">Uncharacterized protein</fullName>
    </submittedName>
</protein>
<reference evidence="2" key="1">
    <citation type="journal article" date="2014" name="Int. J. Syst. Evol. Microbiol.">
        <title>Complete genome sequence of Corynebacterium casei LMG S-19264T (=DSM 44701T), isolated from a smear-ripened cheese.</title>
        <authorList>
            <consortium name="US DOE Joint Genome Institute (JGI-PGF)"/>
            <person name="Walter F."/>
            <person name="Albersmeier A."/>
            <person name="Kalinowski J."/>
            <person name="Ruckert C."/>
        </authorList>
    </citation>
    <scope>NUCLEOTIDE SEQUENCE</scope>
    <source>
        <strain evidence="2">JCM 19831</strain>
    </source>
</reference>
<accession>A0A917UAF8</accession>
<sequence length="79" mass="9010">MTTHRSDRTQIPAGPPPNWAWDRPEPPLPPHTPGLGARLLRERWGADRVPDITPEGERFVDELIQRARRDGAGRGRDQR</sequence>
<reference evidence="2" key="2">
    <citation type="submission" date="2020-09" db="EMBL/GenBank/DDBJ databases">
        <authorList>
            <person name="Sun Q."/>
            <person name="Ohkuma M."/>
        </authorList>
    </citation>
    <scope>NUCLEOTIDE SEQUENCE</scope>
    <source>
        <strain evidence="2">JCM 19831</strain>
    </source>
</reference>
<gene>
    <name evidence="2" type="ORF">GCM10007977_085600</name>
</gene>